<evidence type="ECO:0000256" key="7">
    <source>
        <dbReference type="ARBA" id="ARBA00023163"/>
    </source>
</evidence>
<sequence length="223" mass="24557">MTENPTSEPPPVAIPAAPDSGANAEASVDEGVKLEPNGESAPPATDAKDKGKEPADQVMDEVSGGDGDNPTTETLREAEAHLQELMQRKRQTERSLASLENQIYKFETSYLEDTGAIGNIVKGFDGYVNMQRGATKQKQKVAESDRVFSRSSTTYEQSIAHIREKEARQEQMKKHRLSSEGPLMSVNVAAAQSTLSSMQQQQMLSPNQKKKKKRWSGADEDYR</sequence>
<protein>
    <recommendedName>
        <fullName evidence="3 9">Chromatin modification-related protein EAF6</fullName>
    </recommendedName>
</protein>
<reference evidence="12 13" key="1">
    <citation type="journal article" date="2015" name="Genome Biol. Evol.">
        <title>Phylogenomic analyses indicate that early fungi evolved digesting cell walls of algal ancestors of land plants.</title>
        <authorList>
            <person name="Chang Y."/>
            <person name="Wang S."/>
            <person name="Sekimoto S."/>
            <person name="Aerts A.L."/>
            <person name="Choi C."/>
            <person name="Clum A."/>
            <person name="LaButti K.M."/>
            <person name="Lindquist E.A."/>
            <person name="Yee Ngan C."/>
            <person name="Ohm R.A."/>
            <person name="Salamov A.A."/>
            <person name="Grigoriev I.V."/>
            <person name="Spatafora J.W."/>
            <person name="Berbee M.L."/>
        </authorList>
    </citation>
    <scope>NUCLEOTIDE SEQUENCE [LARGE SCALE GENOMIC DNA]</scope>
    <source>
        <strain evidence="12 13">JEL478</strain>
    </source>
</reference>
<keyword evidence="9" id="KW-0234">DNA repair</keyword>
<dbReference type="OMA" id="IWMADSA"/>
<comment type="subunit">
    <text evidence="9">Component of the NuA4 histone acetyltransferase complex.</text>
</comment>
<accession>A0A139AZM1</accession>
<dbReference type="GO" id="GO:0006325">
    <property type="term" value="P:chromatin organization"/>
    <property type="evidence" value="ECO:0007669"/>
    <property type="project" value="UniProtKB-KW"/>
</dbReference>
<dbReference type="Proteomes" id="UP000070544">
    <property type="component" value="Unassembled WGS sequence"/>
</dbReference>
<feature type="coiled-coil region" evidence="10">
    <location>
        <begin position="75"/>
        <end position="102"/>
    </location>
</feature>
<dbReference type="GO" id="GO:0035267">
    <property type="term" value="C:NuA4 histone acetyltransferase complex"/>
    <property type="evidence" value="ECO:0007669"/>
    <property type="project" value="UniProtKB-UniRule"/>
</dbReference>
<feature type="compositionally biased region" description="Basic and acidic residues" evidence="11">
    <location>
        <begin position="161"/>
        <end position="172"/>
    </location>
</feature>
<organism evidence="12 13">
    <name type="scientific">Gonapodya prolifera (strain JEL478)</name>
    <name type="common">Monoblepharis prolifera</name>
    <dbReference type="NCBI Taxonomy" id="1344416"/>
    <lineage>
        <taxon>Eukaryota</taxon>
        <taxon>Fungi</taxon>
        <taxon>Fungi incertae sedis</taxon>
        <taxon>Chytridiomycota</taxon>
        <taxon>Chytridiomycota incertae sedis</taxon>
        <taxon>Monoblepharidomycetes</taxon>
        <taxon>Monoblepharidales</taxon>
        <taxon>Gonapodyaceae</taxon>
        <taxon>Gonapodya</taxon>
    </lineage>
</organism>
<evidence type="ECO:0000256" key="3">
    <source>
        <dbReference type="ARBA" id="ARBA00018504"/>
    </source>
</evidence>
<gene>
    <name evidence="12" type="ORF">M427DRAFT_26795</name>
</gene>
<dbReference type="InterPro" id="IPR015418">
    <property type="entry name" value="Eaf6"/>
</dbReference>
<evidence type="ECO:0000313" key="13">
    <source>
        <dbReference type="Proteomes" id="UP000070544"/>
    </source>
</evidence>
<keyword evidence="9" id="KW-0227">DNA damage</keyword>
<dbReference type="STRING" id="1344416.A0A139AZM1"/>
<feature type="compositionally biased region" description="Low complexity" evidence="11">
    <location>
        <begin position="192"/>
        <end position="205"/>
    </location>
</feature>
<evidence type="ECO:0000256" key="2">
    <source>
        <dbReference type="ARBA" id="ARBA00010916"/>
    </source>
</evidence>
<name>A0A139AZM1_GONPJ</name>
<keyword evidence="6 10" id="KW-0175">Coiled coil</keyword>
<proteinExistence type="inferred from homology"/>
<dbReference type="PANTHER" id="PTHR13476">
    <property type="entry name" value="CHROMATIN MODIFICATION-RELATED PROTEIN MEAF6"/>
    <property type="match status" value="1"/>
</dbReference>
<keyword evidence="7 9" id="KW-0804">Transcription</keyword>
<dbReference type="GO" id="GO:0006281">
    <property type="term" value="P:DNA repair"/>
    <property type="evidence" value="ECO:0007669"/>
    <property type="project" value="UniProtKB-UniRule"/>
</dbReference>
<evidence type="ECO:0000256" key="5">
    <source>
        <dbReference type="ARBA" id="ARBA00023015"/>
    </source>
</evidence>
<evidence type="ECO:0000256" key="8">
    <source>
        <dbReference type="ARBA" id="ARBA00023242"/>
    </source>
</evidence>
<feature type="region of interest" description="Disordered" evidence="11">
    <location>
        <begin position="141"/>
        <end position="223"/>
    </location>
</feature>
<dbReference type="OrthoDB" id="440324at2759"/>
<evidence type="ECO:0000256" key="9">
    <source>
        <dbReference type="RuleBase" id="RU368022"/>
    </source>
</evidence>
<evidence type="ECO:0000256" key="6">
    <source>
        <dbReference type="ARBA" id="ARBA00023054"/>
    </source>
</evidence>
<feature type="region of interest" description="Disordered" evidence="11">
    <location>
        <begin position="1"/>
        <end position="75"/>
    </location>
</feature>
<comment type="subcellular location">
    <subcellularLocation>
        <location evidence="1 9">Nucleus</location>
    </subcellularLocation>
</comment>
<keyword evidence="4 9" id="KW-0156">Chromatin regulator</keyword>
<evidence type="ECO:0000313" key="12">
    <source>
        <dbReference type="EMBL" id="KXS22157.1"/>
    </source>
</evidence>
<dbReference type="AlphaFoldDB" id="A0A139AZM1"/>
<keyword evidence="8 9" id="KW-0539">Nucleus</keyword>
<keyword evidence="13" id="KW-1185">Reference proteome</keyword>
<keyword evidence="5 9" id="KW-0805">Transcription regulation</keyword>
<evidence type="ECO:0000256" key="1">
    <source>
        <dbReference type="ARBA" id="ARBA00004123"/>
    </source>
</evidence>
<dbReference type="Pfam" id="PF09340">
    <property type="entry name" value="NuA4"/>
    <property type="match status" value="1"/>
</dbReference>
<dbReference type="EMBL" id="KQ965731">
    <property type="protein sequence ID" value="KXS22157.1"/>
    <property type="molecule type" value="Genomic_DNA"/>
</dbReference>
<comment type="function">
    <text evidence="9">Component of the NuA4 histone acetyltransferase complex which is involved in transcriptional activation of selected genes principally by acetylation of nucleosomal histone H4 and H2A. The NuA4 complex is also involved in DNA repair.</text>
</comment>
<evidence type="ECO:0000256" key="11">
    <source>
        <dbReference type="SAM" id="MobiDB-lite"/>
    </source>
</evidence>
<feature type="compositionally biased region" description="Basic and acidic residues" evidence="11">
    <location>
        <begin position="46"/>
        <end position="55"/>
    </location>
</feature>
<evidence type="ECO:0000256" key="10">
    <source>
        <dbReference type="SAM" id="Coils"/>
    </source>
</evidence>
<comment type="similarity">
    <text evidence="2 9">Belongs to the EAF6 family.</text>
</comment>
<evidence type="ECO:0000256" key="4">
    <source>
        <dbReference type="ARBA" id="ARBA00022853"/>
    </source>
</evidence>
<dbReference type="GO" id="GO:0005634">
    <property type="term" value="C:nucleus"/>
    <property type="evidence" value="ECO:0007669"/>
    <property type="project" value="UniProtKB-SubCell"/>
</dbReference>